<dbReference type="Pfam" id="PF13439">
    <property type="entry name" value="Glyco_transf_4"/>
    <property type="match status" value="1"/>
</dbReference>
<name>F8E826_FLESM</name>
<accession>F8E826</accession>
<organism evidence="3 4">
    <name type="scientific">Flexistipes sinusarabici (strain ATCC 49648 / DSM 4947 / MAS 10)</name>
    <dbReference type="NCBI Taxonomy" id="717231"/>
    <lineage>
        <taxon>Bacteria</taxon>
        <taxon>Pseudomonadati</taxon>
        <taxon>Deferribacterota</taxon>
        <taxon>Deferribacteres</taxon>
        <taxon>Deferribacterales</taxon>
        <taxon>Flexistipitaceae</taxon>
        <taxon>Flexistipes</taxon>
    </lineage>
</organism>
<dbReference type="PANTHER" id="PTHR12526">
    <property type="entry name" value="GLYCOSYLTRANSFERASE"/>
    <property type="match status" value="1"/>
</dbReference>
<dbReference type="SUPFAM" id="SSF53756">
    <property type="entry name" value="UDP-Glycosyltransferase/glycogen phosphorylase"/>
    <property type="match status" value="1"/>
</dbReference>
<dbReference type="CDD" id="cd03801">
    <property type="entry name" value="GT4_PimA-like"/>
    <property type="match status" value="1"/>
</dbReference>
<protein>
    <submittedName>
        <fullName evidence="3">Glycosyl transferase group 1</fullName>
    </submittedName>
</protein>
<dbReference type="Proteomes" id="UP000006621">
    <property type="component" value="Chromosome"/>
</dbReference>
<evidence type="ECO:0000313" key="3">
    <source>
        <dbReference type="EMBL" id="AEI13950.1"/>
    </source>
</evidence>
<dbReference type="EMBL" id="CP002858">
    <property type="protein sequence ID" value="AEI13950.1"/>
    <property type="molecule type" value="Genomic_DNA"/>
</dbReference>
<sequence length="362" mass="41180">MRGGDITNKNNILFITDSYKQLSGGLKQLYLNAIGLLEKKYQIYLAAKNDAGIVTLLQKHISGFLPLDFSDYKSDGRQLAKFIKNNQIDIVHTFHNKGHKVGVWAKKYNSEFKLFVNRGVDFVPTNLFYYLNPKIDGYICNSHSVANKLKRILIPAKKINVLYNAFTIEGEFHENSKNNNIIKSDKLKICTIASGAKWKGFDYTLKSINEVNCDFDFYVLGVDKKNEYMQLQSSDAAKKTHWLGRRKDIIPILSKMDLFIYTPVSGDSCPNVILEAMFAGLPVISTNVGGIPELVKHEKGGMIVKKKDYKCAARNIELILKDDQKRKNMRDFNKGQIGKYSLERKISGLLKIYKGENIKETI</sequence>
<evidence type="ECO:0000259" key="1">
    <source>
        <dbReference type="Pfam" id="PF00534"/>
    </source>
</evidence>
<feature type="domain" description="Glycosyltransferase subfamily 4-like N-terminal" evidence="2">
    <location>
        <begin position="63"/>
        <end position="165"/>
    </location>
</feature>
<dbReference type="STRING" id="717231.Flexsi_0259"/>
<proteinExistence type="predicted"/>
<feature type="domain" description="Glycosyl transferase family 1" evidence="1">
    <location>
        <begin position="174"/>
        <end position="332"/>
    </location>
</feature>
<dbReference type="eggNOG" id="COG0438">
    <property type="taxonomic scope" value="Bacteria"/>
</dbReference>
<dbReference type="GO" id="GO:0016757">
    <property type="term" value="F:glycosyltransferase activity"/>
    <property type="evidence" value="ECO:0007669"/>
    <property type="project" value="InterPro"/>
</dbReference>
<reference evidence="4" key="2">
    <citation type="submission" date="2011-06" db="EMBL/GenBank/DDBJ databases">
        <title>The complete genome of Flexistipes sinusarabici DSM 4947.</title>
        <authorList>
            <person name="Lucas S."/>
            <person name="Han J."/>
            <person name="Lapidus A."/>
            <person name="Bruce D."/>
            <person name="Goodwin L."/>
            <person name="Pitluck S."/>
            <person name="Peters L."/>
            <person name="Kyrpides N."/>
            <person name="Mavromatis K."/>
            <person name="Ivanova N."/>
            <person name="Mikhailova N."/>
            <person name="Chertkov O."/>
            <person name="Detter J.C."/>
            <person name="Tapia R."/>
            <person name="Han C."/>
            <person name="Land M."/>
            <person name="Hauser L."/>
            <person name="Markowitz V."/>
            <person name="Cheng J.-F."/>
            <person name="Hugenholtz P."/>
            <person name="Woyke T."/>
            <person name="Wu D."/>
            <person name="Spring S."/>
            <person name="Schroeder M."/>
            <person name="Brambilla E."/>
            <person name="Klenk H.-P."/>
            <person name="Eisen J.A."/>
        </authorList>
    </citation>
    <scope>NUCLEOTIDE SEQUENCE [LARGE SCALE GENOMIC DNA]</scope>
    <source>
        <strain evidence="4">DSM 4947 / MAS 10</strain>
    </source>
</reference>
<dbReference type="InterPro" id="IPR028098">
    <property type="entry name" value="Glyco_trans_4-like_N"/>
</dbReference>
<dbReference type="InterPro" id="IPR001296">
    <property type="entry name" value="Glyco_trans_1"/>
</dbReference>
<dbReference type="OrthoDB" id="9814639at2"/>
<dbReference type="HOGENOM" id="CLU_009583_0_4_0"/>
<keyword evidence="3" id="KW-0808">Transferase</keyword>
<dbReference type="PANTHER" id="PTHR12526:SF630">
    <property type="entry name" value="GLYCOSYLTRANSFERASE"/>
    <property type="match status" value="1"/>
</dbReference>
<dbReference type="Gene3D" id="3.40.50.2000">
    <property type="entry name" value="Glycogen Phosphorylase B"/>
    <property type="match status" value="2"/>
</dbReference>
<evidence type="ECO:0000313" key="4">
    <source>
        <dbReference type="Proteomes" id="UP000006621"/>
    </source>
</evidence>
<dbReference type="AlphaFoldDB" id="F8E826"/>
<keyword evidence="4" id="KW-1185">Reference proteome</keyword>
<evidence type="ECO:0000259" key="2">
    <source>
        <dbReference type="Pfam" id="PF13439"/>
    </source>
</evidence>
<gene>
    <name evidence="3" type="ordered locus">Flexsi_0259</name>
</gene>
<dbReference type="Pfam" id="PF00534">
    <property type="entry name" value="Glycos_transf_1"/>
    <property type="match status" value="1"/>
</dbReference>
<dbReference type="KEGG" id="fsi:Flexsi_0259"/>
<reference evidence="3 4" key="1">
    <citation type="journal article" date="2011" name="Stand. Genomic Sci.">
        <title>Genome sequence of the moderately thermophilic halophile Flexistipes sinusarabici strain (MAS10).</title>
        <authorList>
            <person name="Lapidus A."/>
            <person name="Chertkov O."/>
            <person name="Nolan M."/>
            <person name="Lucas S."/>
            <person name="Hammon N."/>
            <person name="Deshpande S."/>
            <person name="Cheng J.F."/>
            <person name="Tapia R."/>
            <person name="Han C."/>
            <person name="Goodwin L."/>
            <person name="Pitluck S."/>
            <person name="Liolios K."/>
            <person name="Pagani I."/>
            <person name="Ivanova N."/>
            <person name="Huntemann M."/>
            <person name="Mavromatis K."/>
            <person name="Mikhailova N."/>
            <person name="Pati A."/>
            <person name="Chen A."/>
            <person name="Palaniappan K."/>
            <person name="Land M."/>
            <person name="Hauser L."/>
            <person name="Brambilla E.M."/>
            <person name="Rohde M."/>
            <person name="Abt B."/>
            <person name="Spring S."/>
            <person name="Goker M."/>
            <person name="Bristow J."/>
            <person name="Eisen J.A."/>
            <person name="Markowitz V."/>
            <person name="Hugenholtz P."/>
            <person name="Kyrpides N.C."/>
            <person name="Klenk H.P."/>
            <person name="Woyke T."/>
        </authorList>
    </citation>
    <scope>NUCLEOTIDE SEQUENCE [LARGE SCALE GENOMIC DNA]</scope>
    <source>
        <strain evidence="4">DSM 4947 / MAS 10</strain>
    </source>
</reference>